<name>A0A8H5EVI4_9AGAR</name>
<dbReference type="AlphaFoldDB" id="A0A8H5EVI4"/>
<dbReference type="Gene3D" id="3.30.710.10">
    <property type="entry name" value="Potassium Channel Kv1.1, Chain A"/>
    <property type="match status" value="1"/>
</dbReference>
<reference evidence="2 3" key="1">
    <citation type="journal article" date="2020" name="ISME J.">
        <title>Uncovering the hidden diversity of litter-decomposition mechanisms in mushroom-forming fungi.</title>
        <authorList>
            <person name="Floudas D."/>
            <person name="Bentzer J."/>
            <person name="Ahren D."/>
            <person name="Johansson T."/>
            <person name="Persson P."/>
            <person name="Tunlid A."/>
        </authorList>
    </citation>
    <scope>NUCLEOTIDE SEQUENCE [LARGE SCALE GENOMIC DNA]</scope>
    <source>
        <strain evidence="2 3">CBS 175.51</strain>
    </source>
</reference>
<protein>
    <recommendedName>
        <fullName evidence="1">BTB domain-containing protein</fullName>
    </recommendedName>
</protein>
<dbReference type="InterPro" id="IPR000210">
    <property type="entry name" value="BTB/POZ_dom"/>
</dbReference>
<gene>
    <name evidence="2" type="ORF">D9611_010139</name>
</gene>
<keyword evidence="3" id="KW-1185">Reference proteome</keyword>
<dbReference type="PROSITE" id="PS50097">
    <property type="entry name" value="BTB"/>
    <property type="match status" value="1"/>
</dbReference>
<feature type="domain" description="BTB" evidence="1">
    <location>
        <begin position="11"/>
        <end position="87"/>
    </location>
</feature>
<proteinExistence type="predicted"/>
<accession>A0A8H5EVI4</accession>
<evidence type="ECO:0000313" key="3">
    <source>
        <dbReference type="Proteomes" id="UP000541558"/>
    </source>
</evidence>
<sequence length="360" mass="39472">MSARSADFYWENVVFKVEDTLFRVPRHGLENASIVFADMFRLPTGEGGQTAVEGQSDDNPIVLEGYTSSEFRSLLKILYPSATKVEPPWEGPEPCPYTTLSTTINLSKEEWIDILKLSTAWEMVVVRATAIAELISKDMTTPLDKVVLGRKFRIAAWLQEGLLGLVSQQPGSCASQGLETLGVALGWKSAARVVWIQKQLVSAAHVAIGEAIEFKADSIRCPECLGVVVKPGDICINCPNEVWVQESFYAAGRPVPQSQSDISQDYIAFLSGILCSRRHGWTGQTCPAKEGPKAENWTCMSCKTVLLRTDQVLIKGNIKRVGRIPGAEDPKVQIDAASYISTFFGDEVKSLQQSPGQDVT</sequence>
<dbReference type="InterPro" id="IPR011333">
    <property type="entry name" value="SKP1/BTB/POZ_sf"/>
</dbReference>
<comment type="caution">
    <text evidence="2">The sequence shown here is derived from an EMBL/GenBank/DDBJ whole genome shotgun (WGS) entry which is preliminary data.</text>
</comment>
<evidence type="ECO:0000259" key="1">
    <source>
        <dbReference type="PROSITE" id="PS50097"/>
    </source>
</evidence>
<organism evidence="2 3">
    <name type="scientific">Ephemerocybe angulata</name>
    <dbReference type="NCBI Taxonomy" id="980116"/>
    <lineage>
        <taxon>Eukaryota</taxon>
        <taxon>Fungi</taxon>
        <taxon>Dikarya</taxon>
        <taxon>Basidiomycota</taxon>
        <taxon>Agaricomycotina</taxon>
        <taxon>Agaricomycetes</taxon>
        <taxon>Agaricomycetidae</taxon>
        <taxon>Agaricales</taxon>
        <taxon>Agaricineae</taxon>
        <taxon>Psathyrellaceae</taxon>
        <taxon>Ephemerocybe</taxon>
    </lineage>
</organism>
<dbReference type="OrthoDB" id="2593747at2759"/>
<evidence type="ECO:0000313" key="2">
    <source>
        <dbReference type="EMBL" id="KAF5313588.1"/>
    </source>
</evidence>
<dbReference type="Proteomes" id="UP000541558">
    <property type="component" value="Unassembled WGS sequence"/>
</dbReference>
<dbReference type="EMBL" id="JAACJK010000223">
    <property type="protein sequence ID" value="KAF5313588.1"/>
    <property type="molecule type" value="Genomic_DNA"/>
</dbReference>